<evidence type="ECO:0000256" key="10">
    <source>
        <dbReference type="ARBA" id="ARBA00023170"/>
    </source>
</evidence>
<proteinExistence type="inferred from homology"/>
<feature type="signal peptide" evidence="14">
    <location>
        <begin position="1"/>
        <end position="19"/>
    </location>
</feature>
<keyword evidence="7" id="KW-0297">G-protein coupled receptor</keyword>
<dbReference type="InterPro" id="IPR010596">
    <property type="entry name" value="Methuselah_N_dom"/>
</dbReference>
<keyword evidence="10 16" id="KW-0675">Receptor</keyword>
<name>A0A0A1WL02_ZEUCU</name>
<dbReference type="PROSITE" id="PS50261">
    <property type="entry name" value="G_PROTEIN_RECEP_F2_4"/>
    <property type="match status" value="1"/>
</dbReference>
<keyword evidence="3" id="KW-1003">Cell membrane</keyword>
<evidence type="ECO:0000256" key="6">
    <source>
        <dbReference type="ARBA" id="ARBA00022989"/>
    </source>
</evidence>
<keyword evidence="12" id="KW-0807">Transducer</keyword>
<evidence type="ECO:0000256" key="9">
    <source>
        <dbReference type="ARBA" id="ARBA00023157"/>
    </source>
</evidence>
<protein>
    <submittedName>
        <fullName evidence="16">G-protein coupled receptor Mth2</fullName>
    </submittedName>
</protein>
<dbReference type="Pfam" id="PF00002">
    <property type="entry name" value="7tm_2"/>
    <property type="match status" value="1"/>
</dbReference>
<evidence type="ECO:0000256" key="2">
    <source>
        <dbReference type="ARBA" id="ARBA00008979"/>
    </source>
</evidence>
<dbReference type="SUPFAM" id="SSF63877">
    <property type="entry name" value="Methuselah ectodomain"/>
    <property type="match status" value="1"/>
</dbReference>
<evidence type="ECO:0000256" key="12">
    <source>
        <dbReference type="ARBA" id="ARBA00023224"/>
    </source>
</evidence>
<organism evidence="16">
    <name type="scientific">Zeugodacus cucurbitae</name>
    <name type="common">Melon fruit fly</name>
    <name type="synonym">Bactrocera cucurbitae</name>
    <dbReference type="NCBI Taxonomy" id="28588"/>
    <lineage>
        <taxon>Eukaryota</taxon>
        <taxon>Metazoa</taxon>
        <taxon>Ecdysozoa</taxon>
        <taxon>Arthropoda</taxon>
        <taxon>Hexapoda</taxon>
        <taxon>Insecta</taxon>
        <taxon>Pterygota</taxon>
        <taxon>Neoptera</taxon>
        <taxon>Endopterygota</taxon>
        <taxon>Diptera</taxon>
        <taxon>Brachycera</taxon>
        <taxon>Muscomorpha</taxon>
        <taxon>Tephritoidea</taxon>
        <taxon>Tephritidae</taxon>
        <taxon>Zeugodacus</taxon>
        <taxon>Zeugodacus</taxon>
    </lineage>
</organism>
<dbReference type="Gene3D" id="2.170.180.11">
    <property type="entry name" value="Methuselah ectodomain, domain 2"/>
    <property type="match status" value="1"/>
</dbReference>
<feature type="transmembrane region" description="Helical" evidence="13">
    <location>
        <begin position="217"/>
        <end position="240"/>
    </location>
</feature>
<evidence type="ECO:0000256" key="13">
    <source>
        <dbReference type="SAM" id="Phobius"/>
    </source>
</evidence>
<dbReference type="EMBL" id="GBXI01014976">
    <property type="protein sequence ID" value="JAC99315.1"/>
    <property type="molecule type" value="Transcribed_RNA"/>
</dbReference>
<dbReference type="AlphaFoldDB" id="A0A0A1WL02"/>
<dbReference type="GO" id="GO:0008528">
    <property type="term" value="F:G protein-coupled peptide receptor activity"/>
    <property type="evidence" value="ECO:0007669"/>
    <property type="project" value="TreeGrafter"/>
</dbReference>
<evidence type="ECO:0000313" key="16">
    <source>
        <dbReference type="EMBL" id="JAC99315.1"/>
    </source>
</evidence>
<dbReference type="FunFam" id="2.30.160.11:FF:000001">
    <property type="entry name" value="G-protein coupled receptor Mth"/>
    <property type="match status" value="1"/>
</dbReference>
<keyword evidence="5 14" id="KW-0732">Signal</keyword>
<keyword evidence="8 13" id="KW-0472">Membrane</keyword>
<reference evidence="16" key="2">
    <citation type="journal article" date="2015" name="Gigascience">
        <title>Reconstructing a comprehensive transcriptome assembly of a white-pupal translocated strain of the pest fruit fly Bactrocera cucurbitae.</title>
        <authorList>
            <person name="Sim S.B."/>
            <person name="Calla B."/>
            <person name="Hall B."/>
            <person name="DeRego T."/>
            <person name="Geib S.M."/>
        </authorList>
    </citation>
    <scope>NUCLEOTIDE SEQUENCE</scope>
</reference>
<dbReference type="InterPro" id="IPR017981">
    <property type="entry name" value="GPCR_2-like_7TM"/>
</dbReference>
<dbReference type="Gene3D" id="1.20.1070.10">
    <property type="entry name" value="Rhodopsin 7-helix transmembrane proteins"/>
    <property type="match status" value="1"/>
</dbReference>
<feature type="transmembrane region" description="Helical" evidence="13">
    <location>
        <begin position="376"/>
        <end position="397"/>
    </location>
</feature>
<dbReference type="Pfam" id="PF06652">
    <property type="entry name" value="Methuselah_N"/>
    <property type="match status" value="1"/>
</dbReference>
<dbReference type="CDD" id="cd00251">
    <property type="entry name" value="Mth_Ecto"/>
    <property type="match status" value="1"/>
</dbReference>
<dbReference type="CDD" id="cd15039">
    <property type="entry name" value="7tmB3_Methuselah-like"/>
    <property type="match status" value="1"/>
</dbReference>
<evidence type="ECO:0000256" key="8">
    <source>
        <dbReference type="ARBA" id="ARBA00023136"/>
    </source>
</evidence>
<feature type="chain" id="PRO_5001993882" evidence="14">
    <location>
        <begin position="20"/>
        <end position="537"/>
    </location>
</feature>
<evidence type="ECO:0000256" key="3">
    <source>
        <dbReference type="ARBA" id="ARBA00022475"/>
    </source>
</evidence>
<dbReference type="InterPro" id="IPR000832">
    <property type="entry name" value="GPCR_2_secretin-like"/>
</dbReference>
<gene>
    <name evidence="16" type="primary">mth2_20</name>
    <name evidence="16" type="ORF">g.45853</name>
</gene>
<dbReference type="GO" id="GO:0005886">
    <property type="term" value="C:plasma membrane"/>
    <property type="evidence" value="ECO:0007669"/>
    <property type="project" value="UniProtKB-SubCell"/>
</dbReference>
<feature type="transmembrane region" description="Helical" evidence="13">
    <location>
        <begin position="252"/>
        <end position="271"/>
    </location>
</feature>
<evidence type="ECO:0000256" key="14">
    <source>
        <dbReference type="SAM" id="SignalP"/>
    </source>
</evidence>
<dbReference type="InterPro" id="IPR036272">
    <property type="entry name" value="Methuselah_N_sf"/>
</dbReference>
<dbReference type="PANTHER" id="PTHR47154">
    <property type="entry name" value="G-PROTEIN COUPLED RECEPTOR MTH-RELATED"/>
    <property type="match status" value="1"/>
</dbReference>
<keyword evidence="6 13" id="KW-1133">Transmembrane helix</keyword>
<reference evidence="16" key="1">
    <citation type="submission" date="2014-11" db="EMBL/GenBank/DDBJ databases">
        <authorList>
            <person name="Geib S."/>
        </authorList>
    </citation>
    <scope>NUCLEOTIDE SEQUENCE</scope>
</reference>
<evidence type="ECO:0000256" key="7">
    <source>
        <dbReference type="ARBA" id="ARBA00023040"/>
    </source>
</evidence>
<evidence type="ECO:0000256" key="4">
    <source>
        <dbReference type="ARBA" id="ARBA00022692"/>
    </source>
</evidence>
<evidence type="ECO:0000256" key="5">
    <source>
        <dbReference type="ARBA" id="ARBA00022729"/>
    </source>
</evidence>
<dbReference type="InterPro" id="IPR023311">
    <property type="entry name" value="Methusela_ecto_dom_2"/>
</dbReference>
<dbReference type="InterPro" id="IPR044860">
    <property type="entry name" value="Methusela_ecto_dom_1"/>
</dbReference>
<keyword evidence="4 13" id="KW-0812">Transmembrane</keyword>
<dbReference type="GO" id="GO:0007166">
    <property type="term" value="P:cell surface receptor signaling pathway"/>
    <property type="evidence" value="ECO:0007669"/>
    <property type="project" value="InterPro"/>
</dbReference>
<sequence>MFLRISLLLSGVCLLICNAHVLPEIPNCVFEDTVNLTASTKFANGSYLYEGLLVPPQLTGVYDYIELYDGERKQVKSHVRGCVCQLKKCVKFCCHPRADMYRLSRDSPSLCAEELNEELKYSPYVNVTLHNSSRVLMHVLDEFVVQQGIPCEGGYMLMPHKYEEDQWELFENGTLLRTSDAKSFSRRDYCLHAHNTSVGFVLNPMNCPIIYKEPKTLMFNTIIMLISAPFLYATILIYWLIPELWNLHTKCLISYLLSLAIGTTLIVLVNMQDSNYETVACAFIGFVSYFFLTAVFFWLNVICFDLWLNFRVTQGAVQNVTKRKRFLYYSLYAWGMPALMTIVTASLQNSNLPNGLKSGIGDTHCWLKLNDWSAMIYFHGPCLLLIMFNIGIFFLTANKIYTIRKELQHFSRGDSSRRHLRTQQNNKNLMQFFSVWLFFRMFIVMGIGWLLEIISYMVGNDGNCTLYFAVTDAYNASQGLIIFILLVMKRKVLKLIKKRFTKSDNTLQFSSRRFTTTKSSLSAIELSNTENRSKLRN</sequence>
<keyword evidence="9" id="KW-1015">Disulfide bond</keyword>
<feature type="transmembrane region" description="Helical" evidence="13">
    <location>
        <begin position="465"/>
        <end position="488"/>
    </location>
</feature>
<dbReference type="PANTHER" id="PTHR47154:SF2">
    <property type="entry name" value="G-PROTEIN COUPLED RECEPTOR MTH-RELATED"/>
    <property type="match status" value="1"/>
</dbReference>
<evidence type="ECO:0000259" key="15">
    <source>
        <dbReference type="PROSITE" id="PS50261"/>
    </source>
</evidence>
<feature type="domain" description="G-protein coupled receptors family 2 profile 2" evidence="15">
    <location>
        <begin position="216"/>
        <end position="490"/>
    </location>
</feature>
<accession>A0A0A1WL02</accession>
<evidence type="ECO:0000256" key="1">
    <source>
        <dbReference type="ARBA" id="ARBA00004651"/>
    </source>
</evidence>
<evidence type="ECO:0000256" key="11">
    <source>
        <dbReference type="ARBA" id="ARBA00023180"/>
    </source>
</evidence>
<dbReference type="InterPro" id="IPR051384">
    <property type="entry name" value="Mth_GPCR"/>
</dbReference>
<keyword evidence="11" id="KW-0325">Glycoprotein</keyword>
<comment type="subcellular location">
    <subcellularLocation>
        <location evidence="1">Cell membrane</location>
        <topology evidence="1">Multi-pass membrane protein</topology>
    </subcellularLocation>
</comment>
<comment type="similarity">
    <text evidence="2">Belongs to the G-protein coupled receptor 2 family. Mth subfamily.</text>
</comment>
<feature type="transmembrane region" description="Helical" evidence="13">
    <location>
        <begin position="283"/>
        <end position="308"/>
    </location>
</feature>
<dbReference type="Gene3D" id="2.30.160.11">
    <property type="match status" value="1"/>
</dbReference>
<feature type="transmembrane region" description="Helical" evidence="13">
    <location>
        <begin position="437"/>
        <end position="459"/>
    </location>
</feature>
<feature type="transmembrane region" description="Helical" evidence="13">
    <location>
        <begin position="329"/>
        <end position="347"/>
    </location>
</feature>